<evidence type="ECO:0000256" key="4">
    <source>
        <dbReference type="ARBA" id="ARBA00023163"/>
    </source>
</evidence>
<accession>A0AAN7BSW5</accession>
<feature type="compositionally biased region" description="Polar residues" evidence="6">
    <location>
        <begin position="340"/>
        <end position="350"/>
    </location>
</feature>
<reference evidence="8" key="2">
    <citation type="submission" date="2023-05" db="EMBL/GenBank/DDBJ databases">
        <authorList>
            <consortium name="Lawrence Berkeley National Laboratory"/>
            <person name="Steindorff A."/>
            <person name="Hensen N."/>
            <person name="Bonometti L."/>
            <person name="Westerberg I."/>
            <person name="Brannstrom I.O."/>
            <person name="Guillou S."/>
            <person name="Cros-Aarteil S."/>
            <person name="Calhoun S."/>
            <person name="Haridas S."/>
            <person name="Kuo A."/>
            <person name="Mondo S."/>
            <person name="Pangilinan J."/>
            <person name="Riley R."/>
            <person name="Labutti K."/>
            <person name="Andreopoulos B."/>
            <person name="Lipzen A."/>
            <person name="Chen C."/>
            <person name="Yanf M."/>
            <person name="Daum C."/>
            <person name="Ng V."/>
            <person name="Clum A."/>
            <person name="Ohm R."/>
            <person name="Martin F."/>
            <person name="Silar P."/>
            <person name="Natvig D."/>
            <person name="Lalanne C."/>
            <person name="Gautier V."/>
            <person name="Ament-Velasquez S.L."/>
            <person name="Kruys A."/>
            <person name="Hutchinson M.I."/>
            <person name="Powell A.J."/>
            <person name="Barry K."/>
            <person name="Miller A.N."/>
            <person name="Grigoriev I.V."/>
            <person name="Debuchy R."/>
            <person name="Gladieux P."/>
            <person name="Thoren M.H."/>
            <person name="Johannesson H."/>
        </authorList>
    </citation>
    <scope>NUCLEOTIDE SEQUENCE</scope>
    <source>
        <strain evidence="8">CBS 990.96</strain>
    </source>
</reference>
<dbReference type="PROSITE" id="PS50888">
    <property type="entry name" value="BHLH"/>
    <property type="match status" value="1"/>
</dbReference>
<dbReference type="GO" id="GO:0000981">
    <property type="term" value="F:DNA-binding transcription factor activity, RNA polymerase II-specific"/>
    <property type="evidence" value="ECO:0007669"/>
    <property type="project" value="TreeGrafter"/>
</dbReference>
<proteinExistence type="predicted"/>
<dbReference type="SUPFAM" id="SSF47459">
    <property type="entry name" value="HLH, helix-loop-helix DNA-binding domain"/>
    <property type="match status" value="1"/>
</dbReference>
<feature type="compositionally biased region" description="Low complexity" evidence="6">
    <location>
        <begin position="362"/>
        <end position="375"/>
    </location>
</feature>
<name>A0AAN7BSW5_9PEZI</name>
<evidence type="ECO:0000256" key="3">
    <source>
        <dbReference type="ARBA" id="ARBA00023125"/>
    </source>
</evidence>
<keyword evidence="2" id="KW-0805">Transcription regulation</keyword>
<keyword evidence="5" id="KW-0539">Nucleus</keyword>
<comment type="caution">
    <text evidence="8">The sequence shown here is derived from an EMBL/GenBank/DDBJ whole genome shotgun (WGS) entry which is preliminary data.</text>
</comment>
<feature type="domain" description="BHLH" evidence="7">
    <location>
        <begin position="424"/>
        <end position="475"/>
    </location>
</feature>
<dbReference type="Pfam" id="PF00010">
    <property type="entry name" value="HLH"/>
    <property type="match status" value="1"/>
</dbReference>
<feature type="compositionally biased region" description="Basic and acidic residues" evidence="6">
    <location>
        <begin position="415"/>
        <end position="436"/>
    </location>
</feature>
<reference evidence="8" key="1">
    <citation type="journal article" date="2023" name="Mol. Phylogenet. Evol.">
        <title>Genome-scale phylogeny and comparative genomics of the fungal order Sordariales.</title>
        <authorList>
            <person name="Hensen N."/>
            <person name="Bonometti L."/>
            <person name="Westerberg I."/>
            <person name="Brannstrom I.O."/>
            <person name="Guillou S."/>
            <person name="Cros-Aarteil S."/>
            <person name="Calhoun S."/>
            <person name="Haridas S."/>
            <person name="Kuo A."/>
            <person name="Mondo S."/>
            <person name="Pangilinan J."/>
            <person name="Riley R."/>
            <person name="LaButti K."/>
            <person name="Andreopoulos B."/>
            <person name="Lipzen A."/>
            <person name="Chen C."/>
            <person name="Yan M."/>
            <person name="Daum C."/>
            <person name="Ng V."/>
            <person name="Clum A."/>
            <person name="Steindorff A."/>
            <person name="Ohm R.A."/>
            <person name="Martin F."/>
            <person name="Silar P."/>
            <person name="Natvig D.O."/>
            <person name="Lalanne C."/>
            <person name="Gautier V."/>
            <person name="Ament-Velasquez S.L."/>
            <person name="Kruys A."/>
            <person name="Hutchinson M.I."/>
            <person name="Powell A.J."/>
            <person name="Barry K."/>
            <person name="Miller A.N."/>
            <person name="Grigoriev I.V."/>
            <person name="Debuchy R."/>
            <person name="Gladieux P."/>
            <person name="Hiltunen Thoren M."/>
            <person name="Johannesson H."/>
        </authorList>
    </citation>
    <scope>NUCLEOTIDE SEQUENCE</scope>
    <source>
        <strain evidence="8">CBS 990.96</strain>
    </source>
</reference>
<evidence type="ECO:0000259" key="7">
    <source>
        <dbReference type="PROSITE" id="PS50888"/>
    </source>
</evidence>
<organism evidence="8 9">
    <name type="scientific">Podospora fimiseda</name>
    <dbReference type="NCBI Taxonomy" id="252190"/>
    <lineage>
        <taxon>Eukaryota</taxon>
        <taxon>Fungi</taxon>
        <taxon>Dikarya</taxon>
        <taxon>Ascomycota</taxon>
        <taxon>Pezizomycotina</taxon>
        <taxon>Sordariomycetes</taxon>
        <taxon>Sordariomycetidae</taxon>
        <taxon>Sordariales</taxon>
        <taxon>Podosporaceae</taxon>
        <taxon>Podospora</taxon>
    </lineage>
</organism>
<comment type="subcellular location">
    <subcellularLocation>
        <location evidence="1">Nucleus</location>
    </subcellularLocation>
</comment>
<sequence>MIVTARQSATMEQQPPPFGCVLTTDGFAQGQGQQDDPSIADQEQHFLSAFGGDPNRIEPATHGETLLTQGGRAALHGFLENFSATGTGQDFEFSGFESYGEGVEGMGAISSWGPWISPDSVIGHGVIPPNNNHSNATIQLFGDVVPFHGTPQYLVSPQHIFNNIPTQMPDPAAQTIPMLSHRPQQQPVHAGPSQISDVVVHNMPMLPGRSQQETINPPRQFHQQIPYELPAELGFSHQSRPVTHRPQTLSFGSDPNFNNGCYVPPSTRETVDAIAANTLATLGCLQPNLSAAPTRAPSPEFATPSTHIPEDIVEQPDIELDSRPIKRRKSSKPEDEQKPKLNQMTFTAINATEEENSKPIKTTTTDPSPLSTPVSAAPIDPKQQKSTVLTDPGDGPPAPPVASKRKRNPTVAQKPPRENLTEEQKRSNHIRSEQKRRNAIKTGFDELNRIIPACKGGGYSKAIVLNHTYDFVAKMHEGNWELEKLLEKHGLNVGTGRSRSESKSE</sequence>
<dbReference type="GO" id="GO:0000978">
    <property type="term" value="F:RNA polymerase II cis-regulatory region sequence-specific DNA binding"/>
    <property type="evidence" value="ECO:0007669"/>
    <property type="project" value="TreeGrafter"/>
</dbReference>
<evidence type="ECO:0000313" key="9">
    <source>
        <dbReference type="Proteomes" id="UP001301958"/>
    </source>
</evidence>
<dbReference type="CDD" id="cd11404">
    <property type="entry name" value="bHLHzip_Mlx_like"/>
    <property type="match status" value="1"/>
</dbReference>
<dbReference type="AlphaFoldDB" id="A0AAN7BSW5"/>
<keyword evidence="9" id="KW-1185">Reference proteome</keyword>
<evidence type="ECO:0000256" key="5">
    <source>
        <dbReference type="ARBA" id="ARBA00023242"/>
    </source>
</evidence>
<dbReference type="GO" id="GO:0046983">
    <property type="term" value="F:protein dimerization activity"/>
    <property type="evidence" value="ECO:0007669"/>
    <property type="project" value="InterPro"/>
</dbReference>
<dbReference type="Gene3D" id="4.10.280.10">
    <property type="entry name" value="Helix-loop-helix DNA-binding domain"/>
    <property type="match status" value="1"/>
</dbReference>
<dbReference type="Proteomes" id="UP001301958">
    <property type="component" value="Unassembled WGS sequence"/>
</dbReference>
<evidence type="ECO:0000256" key="2">
    <source>
        <dbReference type="ARBA" id="ARBA00023015"/>
    </source>
</evidence>
<dbReference type="SMART" id="SM00353">
    <property type="entry name" value="HLH"/>
    <property type="match status" value="1"/>
</dbReference>
<evidence type="ECO:0000313" key="8">
    <source>
        <dbReference type="EMBL" id="KAK4228458.1"/>
    </source>
</evidence>
<evidence type="ECO:0000256" key="6">
    <source>
        <dbReference type="SAM" id="MobiDB-lite"/>
    </source>
</evidence>
<dbReference type="PANTHER" id="PTHR15741:SF27">
    <property type="entry name" value="TRANSCRIPTION FACTOR AP-4"/>
    <property type="match status" value="1"/>
</dbReference>
<dbReference type="EMBL" id="MU865318">
    <property type="protein sequence ID" value="KAK4228458.1"/>
    <property type="molecule type" value="Genomic_DNA"/>
</dbReference>
<evidence type="ECO:0000256" key="1">
    <source>
        <dbReference type="ARBA" id="ARBA00004123"/>
    </source>
</evidence>
<dbReference type="InterPro" id="IPR052207">
    <property type="entry name" value="Max-like/E-box_TFs"/>
</dbReference>
<protein>
    <recommendedName>
        <fullName evidence="7">BHLH domain-containing protein</fullName>
    </recommendedName>
</protein>
<dbReference type="InterPro" id="IPR011598">
    <property type="entry name" value="bHLH_dom"/>
</dbReference>
<feature type="region of interest" description="Disordered" evidence="6">
    <location>
        <begin position="291"/>
        <end position="437"/>
    </location>
</feature>
<keyword evidence="4" id="KW-0804">Transcription</keyword>
<dbReference type="InterPro" id="IPR036638">
    <property type="entry name" value="HLH_DNA-bd_sf"/>
</dbReference>
<dbReference type="GO" id="GO:0005634">
    <property type="term" value="C:nucleus"/>
    <property type="evidence" value="ECO:0007669"/>
    <property type="project" value="UniProtKB-SubCell"/>
</dbReference>
<gene>
    <name evidence="8" type="ORF">QBC38DRAFT_442761</name>
</gene>
<dbReference type="PANTHER" id="PTHR15741">
    <property type="entry name" value="BASIC HELIX-LOOP-HELIX ZIP TRANSCRIPTION FACTOR"/>
    <property type="match status" value="1"/>
</dbReference>
<keyword evidence="3" id="KW-0238">DNA-binding</keyword>